<proteinExistence type="predicted"/>
<evidence type="ECO:0000256" key="5">
    <source>
        <dbReference type="ARBA" id="ARBA00023136"/>
    </source>
</evidence>
<dbReference type="SMART" id="SM00287">
    <property type="entry name" value="SH3b"/>
    <property type="match status" value="1"/>
</dbReference>
<dbReference type="Proteomes" id="UP000031631">
    <property type="component" value="Chromosome"/>
</dbReference>
<evidence type="ECO:0000256" key="7">
    <source>
        <dbReference type="SAM" id="Phobius"/>
    </source>
</evidence>
<reference evidence="10 11" key="1">
    <citation type="journal article" date="2014" name="PLoS ONE">
        <title>Physiological and genomic features of a novel sulfur-oxidizing gammaproteobacterium belonging to a previously uncultivated symbiotic lineage isolated from a hydrothermal vent.</title>
        <authorList>
            <person name="Nunoura T."/>
            <person name="Takaki Y."/>
            <person name="Kazama H."/>
            <person name="Kakuta J."/>
            <person name="Shimamura S."/>
            <person name="Makita H."/>
            <person name="Hirai M."/>
            <person name="Miyazaki M."/>
            <person name="Takai K."/>
        </authorList>
    </citation>
    <scope>NUCLEOTIDE SEQUENCE [LARGE SCALE GENOMIC DNA]</scope>
    <source>
        <strain evidence="10 11">Hiromi1</strain>
    </source>
</reference>
<dbReference type="KEGG" id="tbn:TBH_C0672"/>
<dbReference type="InterPro" id="IPR016476">
    <property type="entry name" value="SH3_dom_pro"/>
</dbReference>
<organism evidence="10 11">
    <name type="scientific">Thiolapillus brandeum</name>
    <dbReference type="NCBI Taxonomy" id="1076588"/>
    <lineage>
        <taxon>Bacteria</taxon>
        <taxon>Pseudomonadati</taxon>
        <taxon>Pseudomonadota</taxon>
        <taxon>Gammaproteobacteria</taxon>
        <taxon>Chromatiales</taxon>
        <taxon>Sedimenticolaceae</taxon>
        <taxon>Thiolapillus</taxon>
    </lineage>
</organism>
<evidence type="ECO:0000256" key="8">
    <source>
        <dbReference type="SAM" id="SignalP"/>
    </source>
</evidence>
<keyword evidence="5 7" id="KW-0472">Membrane</keyword>
<dbReference type="Pfam" id="PF08239">
    <property type="entry name" value="SH3_3"/>
    <property type="match status" value="1"/>
</dbReference>
<keyword evidence="11" id="KW-1185">Reference proteome</keyword>
<evidence type="ECO:0000313" key="10">
    <source>
        <dbReference type="EMBL" id="BAO43610.1"/>
    </source>
</evidence>
<dbReference type="Gene3D" id="2.30.30.40">
    <property type="entry name" value="SH3 Domains"/>
    <property type="match status" value="1"/>
</dbReference>
<sequence length="226" mass="25650">MDLKLKKFLLMIFLLLASLTTQADTRYVTDQLKITMRSGESSQHRIVRMLSSGTAVTVLSTNASSGYSKVRLADGKTGYVLTRQLLTQPVARDRIVKLEARIKELEASPGELSAKLAKLSREHDDLQQKHTALQQEKNRIQKELEELKRTSANAVQIAQERKRLRKQVATMSRDLSNQEQEIRELKNNSTQRWFLIGGGVLFGGILLGMLLPHLRVRKRKDSWGSL</sequence>
<evidence type="ECO:0000313" key="11">
    <source>
        <dbReference type="Proteomes" id="UP000031631"/>
    </source>
</evidence>
<dbReference type="PIRSF" id="PIRSF006158">
    <property type="entry name" value="UCP006158_SH3"/>
    <property type="match status" value="1"/>
</dbReference>
<feature type="coiled-coil region" evidence="6">
    <location>
        <begin position="116"/>
        <end position="188"/>
    </location>
</feature>
<feature type="chain" id="PRO_5030918931" description="SH3b domain-containing protein" evidence="8">
    <location>
        <begin position="24"/>
        <end position="226"/>
    </location>
</feature>
<accession>A0A7U6GH86</accession>
<dbReference type="PROSITE" id="PS51781">
    <property type="entry name" value="SH3B"/>
    <property type="match status" value="1"/>
</dbReference>
<evidence type="ECO:0000259" key="9">
    <source>
        <dbReference type="PROSITE" id="PS51781"/>
    </source>
</evidence>
<evidence type="ECO:0000256" key="1">
    <source>
        <dbReference type="ARBA" id="ARBA00004167"/>
    </source>
</evidence>
<protein>
    <recommendedName>
        <fullName evidence="9">SH3b domain-containing protein</fullName>
    </recommendedName>
</protein>
<dbReference type="Gene3D" id="1.20.5.340">
    <property type="match status" value="1"/>
</dbReference>
<dbReference type="GO" id="GO:0016020">
    <property type="term" value="C:membrane"/>
    <property type="evidence" value="ECO:0007669"/>
    <property type="project" value="UniProtKB-SubCell"/>
</dbReference>
<evidence type="ECO:0000256" key="3">
    <source>
        <dbReference type="ARBA" id="ARBA00022729"/>
    </source>
</evidence>
<dbReference type="NCBIfam" id="TIGR04211">
    <property type="entry name" value="SH3_and_anchor"/>
    <property type="match status" value="1"/>
</dbReference>
<feature type="transmembrane region" description="Helical" evidence="7">
    <location>
        <begin position="193"/>
        <end position="211"/>
    </location>
</feature>
<keyword evidence="6" id="KW-0175">Coiled coil</keyword>
<gene>
    <name evidence="10" type="ORF">TBH_C0672</name>
</gene>
<dbReference type="RefSeq" id="WP_041065503.1">
    <property type="nucleotide sequence ID" value="NZ_AP012273.1"/>
</dbReference>
<dbReference type="InterPro" id="IPR003646">
    <property type="entry name" value="SH3-like_bac-type"/>
</dbReference>
<evidence type="ECO:0000256" key="4">
    <source>
        <dbReference type="ARBA" id="ARBA00022989"/>
    </source>
</evidence>
<keyword evidence="4 7" id="KW-1133">Transmembrane helix</keyword>
<keyword evidence="3 8" id="KW-0732">Signal</keyword>
<feature type="domain" description="SH3b" evidence="9">
    <location>
        <begin position="23"/>
        <end position="89"/>
    </location>
</feature>
<dbReference type="EMBL" id="AP012273">
    <property type="protein sequence ID" value="BAO43610.1"/>
    <property type="molecule type" value="Genomic_DNA"/>
</dbReference>
<feature type="signal peptide" evidence="8">
    <location>
        <begin position="1"/>
        <end position="23"/>
    </location>
</feature>
<keyword evidence="2 7" id="KW-0812">Transmembrane</keyword>
<evidence type="ECO:0000256" key="6">
    <source>
        <dbReference type="SAM" id="Coils"/>
    </source>
</evidence>
<comment type="subcellular location">
    <subcellularLocation>
        <location evidence="1">Membrane</location>
        <topology evidence="1">Single-pass membrane protein</topology>
    </subcellularLocation>
</comment>
<dbReference type="OrthoDB" id="9790951at2"/>
<evidence type="ECO:0000256" key="2">
    <source>
        <dbReference type="ARBA" id="ARBA00022692"/>
    </source>
</evidence>
<name>A0A7U6GH86_9GAMM</name>
<dbReference type="AlphaFoldDB" id="A0A7U6GH86"/>